<organism evidence="1 2">
    <name type="scientific">Microlunatus soli</name>
    <dbReference type="NCBI Taxonomy" id="630515"/>
    <lineage>
        <taxon>Bacteria</taxon>
        <taxon>Bacillati</taxon>
        <taxon>Actinomycetota</taxon>
        <taxon>Actinomycetes</taxon>
        <taxon>Propionibacteriales</taxon>
        <taxon>Propionibacteriaceae</taxon>
        <taxon>Microlunatus</taxon>
    </lineage>
</organism>
<name>A0A1H1UUC4_9ACTN</name>
<dbReference type="EMBL" id="LT629772">
    <property type="protein sequence ID" value="SDS76075.1"/>
    <property type="molecule type" value="Genomic_DNA"/>
</dbReference>
<dbReference type="AlphaFoldDB" id="A0A1H1UUC4"/>
<accession>A0A1H1UUC4</accession>
<dbReference type="GO" id="GO:0003677">
    <property type="term" value="F:DNA binding"/>
    <property type="evidence" value="ECO:0007669"/>
    <property type="project" value="UniProtKB-KW"/>
</dbReference>
<dbReference type="RefSeq" id="WP_091525912.1">
    <property type="nucleotide sequence ID" value="NZ_LT629772.1"/>
</dbReference>
<evidence type="ECO:0000313" key="2">
    <source>
        <dbReference type="Proteomes" id="UP000199103"/>
    </source>
</evidence>
<dbReference type="OrthoDB" id="9787207at2"/>
<sequence length="366" mass="41249">MAVHRLSREQARRIAIRAQLLDADRPTDLIEMIKQLTFLQLDPTAAIAPNADLVAWSRLGAGYRPADLTSALQDRRLVEIEARIRAMDDIGVHLAESAEWAQSGRYRRWVEDNTTFRRDILRRLKSSGPLVSRDIPDTSTVAWGSTGWTNNRNVTQMLQWLTATGEIAIAGRRGKQRLFDLAERVYPSDLTLPPGAVAYKINNDRRLRSLGIARATGTALPFEPVTVGDSGEPAVVDGINGDWRVDPEQLTALRDTEFGGRTALLSPFDRLIYDRVRAQQLWDFEFTLEMYKPKSKRRWGYYALPIVHGDQLVGKLDATADRKAGAFRIHAIHPDVRFTRAIDRAVQAEIADLAGWLDLSDLIDER</sequence>
<dbReference type="InterPro" id="IPR009351">
    <property type="entry name" value="AlkZ-like"/>
</dbReference>
<keyword evidence="1" id="KW-0238">DNA-binding</keyword>
<dbReference type="Pfam" id="PF06224">
    <property type="entry name" value="AlkZ-like"/>
    <property type="match status" value="1"/>
</dbReference>
<evidence type="ECO:0000313" key="1">
    <source>
        <dbReference type="EMBL" id="SDS76075.1"/>
    </source>
</evidence>
<dbReference type="Proteomes" id="UP000199103">
    <property type="component" value="Chromosome I"/>
</dbReference>
<proteinExistence type="predicted"/>
<dbReference type="PANTHER" id="PTHR30528">
    <property type="entry name" value="CYTOPLASMIC PROTEIN"/>
    <property type="match status" value="1"/>
</dbReference>
<keyword evidence="2" id="KW-1185">Reference proteome</keyword>
<reference evidence="1 2" key="1">
    <citation type="submission" date="2016-10" db="EMBL/GenBank/DDBJ databases">
        <authorList>
            <person name="de Groot N.N."/>
        </authorList>
    </citation>
    <scope>NUCLEOTIDE SEQUENCE [LARGE SCALE GENOMIC DNA]</scope>
    <source>
        <strain evidence="1 2">DSM 21800</strain>
    </source>
</reference>
<gene>
    <name evidence="1" type="ORF">SAMN04489812_2936</name>
</gene>
<dbReference type="PANTHER" id="PTHR30528:SF0">
    <property type="entry name" value="CYTOPLASMIC PROTEIN"/>
    <property type="match status" value="1"/>
</dbReference>
<dbReference type="STRING" id="630515.SAMN04489812_2936"/>
<protein>
    <submittedName>
        <fullName evidence="1">Uncharacterized conserved protein YcaQ, contains winged helix DNA-binding domain</fullName>
    </submittedName>
</protein>